<evidence type="ECO:0000313" key="2">
    <source>
        <dbReference type="Proteomes" id="UP000324800"/>
    </source>
</evidence>
<organism evidence="1 2">
    <name type="scientific">Streblomastix strix</name>
    <dbReference type="NCBI Taxonomy" id="222440"/>
    <lineage>
        <taxon>Eukaryota</taxon>
        <taxon>Metamonada</taxon>
        <taxon>Preaxostyla</taxon>
        <taxon>Oxymonadida</taxon>
        <taxon>Streblomastigidae</taxon>
        <taxon>Streblomastix</taxon>
    </lineage>
</organism>
<protein>
    <submittedName>
        <fullName evidence="1">Uncharacterized protein</fullName>
    </submittedName>
</protein>
<accession>A0A5J4UP18</accession>
<name>A0A5J4UP18_9EUKA</name>
<proteinExistence type="predicted"/>
<dbReference type="AlphaFoldDB" id="A0A5J4UP18"/>
<feature type="non-terminal residue" evidence="1">
    <location>
        <position position="948"/>
    </location>
</feature>
<gene>
    <name evidence="1" type="ORF">EZS28_032296</name>
</gene>
<comment type="caution">
    <text evidence="1">The sequence shown here is derived from an EMBL/GenBank/DDBJ whole genome shotgun (WGS) entry which is preliminary data.</text>
</comment>
<reference evidence="1 2" key="1">
    <citation type="submission" date="2019-03" db="EMBL/GenBank/DDBJ databases">
        <title>Single cell metagenomics reveals metabolic interactions within the superorganism composed of flagellate Streblomastix strix and complex community of Bacteroidetes bacteria on its surface.</title>
        <authorList>
            <person name="Treitli S.C."/>
            <person name="Kolisko M."/>
            <person name="Husnik F."/>
            <person name="Keeling P."/>
            <person name="Hampl V."/>
        </authorList>
    </citation>
    <scope>NUCLEOTIDE SEQUENCE [LARGE SCALE GENOMIC DNA]</scope>
    <source>
        <strain evidence="1">ST1C</strain>
    </source>
</reference>
<evidence type="ECO:0000313" key="1">
    <source>
        <dbReference type="EMBL" id="KAA6372177.1"/>
    </source>
</evidence>
<sequence length="948" mass="106060">MDDGYGTATVTAVSNTKMEELSLSAIQHLYDNGTIDVEFAKKDDDAALFSDVGEVRKYVSNRNKAIKNAIYNYLDAVSAKEDSLGRKHLYFEDLIRFIYDNMGVQVVTDLYSDLFTMCRNIMDFEDTIVLADTDAVLKLNMDEMLDRIINDKPVTQQAAGNIKGDMIQINMEHEEANQVLIGEHEVKRYNVVMGLGTGDEVTIRKHNGEILVESDGILLGSLPKTIIDSNGNFVKTNENFKYVIGISSDGTSYTSEFIEHVKDLVLGKSDLLNLIEEYKIYKERRDNKSAMVIIPKIFINRDFNELKRFMLDPAGDEALLKSINHLAKILSYYDNSAITNEDSAQAINVSLDNWVNKLGNSYNDIAVLFNTVNETKRKVKLGLVSSGRILKHTNNEGNPVYTNIKDVVRAEDSDNYELYVVGKEGFILHAPTGIDNNVPNPGGKGTTLMFIKDSSGNRIRVHTRNNTITHKYNKGTKESNELADAVLTPIKDAANALLTRKYELIDEYLNGIRQYFSGVGSSGSGIFYGWNIVSTAGGWVINNRDGKSKIWFNYKDKHANRPNISITSDTGTSFLEPVKEDLSNPLPHSINIFNTEMEKVAYNVTFNTLLHAFELSTNARDLDTAGKMWLDDKLEVVYELPNGTIVNTGKSYKDFMIDNNMLVTDVDAVRDNEGNILGNFIETSVFGEGGEGVQSVNNDKNMHILPETLAAIPVEEKAPDNNAPAKDTLRGDALNSALRDTIKRGTTFAELLGMLGAKREAFHDFIELFDKLGVTIDTKIGRNNYASYKPGTRIMTIGNMFFTVSPDTRIRTLLHELTHAYLHDGTNIEVLDGITDIYKQFIQHLDDPNTSWDDNTKEWLNNFRYKGKSRAAAMEEFLVEAMTNKTLMPILNDLAYIGGVDSTERKSLLTKLLELVKDLFVNGFDITKGSLLDAIEQTISRVGEDTES</sequence>
<dbReference type="Proteomes" id="UP000324800">
    <property type="component" value="Unassembled WGS sequence"/>
</dbReference>
<dbReference type="EMBL" id="SNRW01013820">
    <property type="protein sequence ID" value="KAA6372177.1"/>
    <property type="molecule type" value="Genomic_DNA"/>
</dbReference>